<dbReference type="Gene3D" id="1.10.8.10">
    <property type="entry name" value="DNA helicase RuvA subunit, C-terminal domain"/>
    <property type="match status" value="1"/>
</dbReference>
<dbReference type="EMBL" id="BPQB01000005">
    <property type="protein sequence ID" value="GJE87035.1"/>
    <property type="molecule type" value="Genomic_DNA"/>
</dbReference>
<accession>A0A9P3G367</accession>
<dbReference type="InterPro" id="IPR044034">
    <property type="entry name" value="NAC-like_UBA"/>
</dbReference>
<dbReference type="CDD" id="cd14361">
    <property type="entry name" value="UBA_HYPK"/>
    <property type="match status" value="1"/>
</dbReference>
<organism evidence="2 3">
    <name type="scientific">Phanerochaete sordida</name>
    <dbReference type="NCBI Taxonomy" id="48140"/>
    <lineage>
        <taxon>Eukaryota</taxon>
        <taxon>Fungi</taxon>
        <taxon>Dikarya</taxon>
        <taxon>Basidiomycota</taxon>
        <taxon>Agaricomycotina</taxon>
        <taxon>Agaricomycetes</taxon>
        <taxon>Polyporales</taxon>
        <taxon>Phanerochaetaceae</taxon>
        <taxon>Phanerochaete</taxon>
    </lineage>
</organism>
<dbReference type="InterPro" id="IPR038922">
    <property type="entry name" value="HYPK_UBA"/>
</dbReference>
<feature type="domain" description="Nascent polypeptide-associated complex subunit alpha-like UBA" evidence="1">
    <location>
        <begin position="51"/>
        <end position="89"/>
    </location>
</feature>
<name>A0A9P3G367_9APHY</name>
<sequence length="90" mass="9971">MSHLSRSNGQPEVIVQFADGMAYSKGKLEEAYKAGGLLEKPYKAPKETNAVKREDIDLIVHELEIPRTIAEKALVANDGDIEKTLLQLVH</sequence>
<comment type="caution">
    <text evidence="2">The sequence shown here is derived from an EMBL/GenBank/DDBJ whole genome shotgun (WGS) entry which is preliminary data.</text>
</comment>
<gene>
    <name evidence="2" type="ORF">PsYK624_031180</name>
</gene>
<dbReference type="OrthoDB" id="285219at2759"/>
<evidence type="ECO:0000259" key="1">
    <source>
        <dbReference type="Pfam" id="PF19026"/>
    </source>
</evidence>
<protein>
    <recommendedName>
        <fullName evidence="1">Nascent polypeptide-associated complex subunit alpha-like UBA domain-containing protein</fullName>
    </recommendedName>
</protein>
<reference evidence="2 3" key="1">
    <citation type="submission" date="2021-08" db="EMBL/GenBank/DDBJ databases">
        <title>Draft Genome Sequence of Phanerochaete sordida strain YK-624.</title>
        <authorList>
            <person name="Mori T."/>
            <person name="Dohra H."/>
            <person name="Suzuki T."/>
            <person name="Kawagishi H."/>
            <person name="Hirai H."/>
        </authorList>
    </citation>
    <scope>NUCLEOTIDE SEQUENCE [LARGE SCALE GENOMIC DNA]</scope>
    <source>
        <strain evidence="2 3">YK-624</strain>
    </source>
</reference>
<keyword evidence="3" id="KW-1185">Reference proteome</keyword>
<evidence type="ECO:0000313" key="2">
    <source>
        <dbReference type="EMBL" id="GJE87035.1"/>
    </source>
</evidence>
<dbReference type="Pfam" id="PF19026">
    <property type="entry name" value="UBA_HYPK"/>
    <property type="match status" value="1"/>
</dbReference>
<evidence type="ECO:0000313" key="3">
    <source>
        <dbReference type="Proteomes" id="UP000703269"/>
    </source>
</evidence>
<dbReference type="Proteomes" id="UP000703269">
    <property type="component" value="Unassembled WGS sequence"/>
</dbReference>
<dbReference type="AlphaFoldDB" id="A0A9P3G367"/>
<proteinExistence type="predicted"/>